<feature type="chain" id="PRO_5044236455" evidence="1">
    <location>
        <begin position="26"/>
        <end position="268"/>
    </location>
</feature>
<protein>
    <submittedName>
        <fullName evidence="2">DUF4198 domain-containing protein</fullName>
    </submittedName>
</protein>
<proteinExistence type="predicted"/>
<dbReference type="RefSeq" id="WP_369060345.1">
    <property type="nucleotide sequence ID" value="NZ_CP158375.1"/>
</dbReference>
<evidence type="ECO:0000313" key="2">
    <source>
        <dbReference type="EMBL" id="XDO97250.1"/>
    </source>
</evidence>
<organism evidence="2">
    <name type="scientific">Caulobacter sp. 73W</name>
    <dbReference type="NCBI Taxonomy" id="3161137"/>
    <lineage>
        <taxon>Bacteria</taxon>
        <taxon>Pseudomonadati</taxon>
        <taxon>Pseudomonadota</taxon>
        <taxon>Alphaproteobacteria</taxon>
        <taxon>Caulobacterales</taxon>
        <taxon>Caulobacteraceae</taxon>
        <taxon>Caulobacter</taxon>
    </lineage>
</organism>
<feature type="signal peptide" evidence="1">
    <location>
        <begin position="1"/>
        <end position="25"/>
    </location>
</feature>
<sequence length="268" mass="28056">MRIFRSTLSAGAAIVVLATAGAASAHMPYLLPGVFTLGARANHVTLQSAFTEDPFIAEVVLKSDFFFAKNPQGAESPIGTPTYLRDLAVLEAATPTEGTYRFSTGPRQGRNGKMYKDAKGEWLMVGEEAEGAPAGAQLVDVASITTAEAYVTKGKPSTAALEAKGQGLELKPVTHPSDIGAGQAAKFQLLFDGKPLAGALIRLYRAAGVFDGKKVAGEAKTAADGTFSLTAPDAGLYMTIVRHRTASPAGAETPYRSYTHTLSFEAAQ</sequence>
<reference evidence="2" key="1">
    <citation type="submission" date="2024-06" db="EMBL/GenBank/DDBJ databases">
        <title>Caulobacter inopinatus, sp. nov.</title>
        <authorList>
            <person name="Donachie S.P."/>
        </authorList>
    </citation>
    <scope>NUCLEOTIDE SEQUENCE</scope>
    <source>
        <strain evidence="2">73W</strain>
    </source>
</reference>
<dbReference type="Pfam" id="PF10670">
    <property type="entry name" value="DUF4198"/>
    <property type="match status" value="1"/>
</dbReference>
<dbReference type="AlphaFoldDB" id="A0AB39KU39"/>
<evidence type="ECO:0000256" key="1">
    <source>
        <dbReference type="SAM" id="SignalP"/>
    </source>
</evidence>
<accession>A0AB39KU39</accession>
<keyword evidence="1" id="KW-0732">Signal</keyword>
<dbReference type="EMBL" id="CP158375">
    <property type="protein sequence ID" value="XDO97250.1"/>
    <property type="molecule type" value="Genomic_DNA"/>
</dbReference>
<gene>
    <name evidence="2" type="ORF">ABOZ73_02190</name>
</gene>
<name>A0AB39KU39_9CAUL</name>
<dbReference type="InterPro" id="IPR019613">
    <property type="entry name" value="DUF4198"/>
</dbReference>